<evidence type="ECO:0000256" key="8">
    <source>
        <dbReference type="ARBA" id="ARBA00029760"/>
    </source>
</evidence>
<dbReference type="InterPro" id="IPR005814">
    <property type="entry name" value="Aminotrans_3"/>
</dbReference>
<dbReference type="SUPFAM" id="SSF53383">
    <property type="entry name" value="PLP-dependent transferases"/>
    <property type="match status" value="1"/>
</dbReference>
<dbReference type="OrthoDB" id="5419315at2759"/>
<evidence type="ECO:0000256" key="3">
    <source>
        <dbReference type="ARBA" id="ARBA00012876"/>
    </source>
</evidence>
<dbReference type="EMBL" id="OV651818">
    <property type="protein sequence ID" value="CAH1112544.1"/>
    <property type="molecule type" value="Genomic_DNA"/>
</dbReference>
<dbReference type="EC" id="2.6.1.19" evidence="4"/>
<dbReference type="Gene3D" id="3.40.640.10">
    <property type="entry name" value="Type I PLP-dependent aspartate aminotransferase-like (Major domain)"/>
    <property type="match status" value="1"/>
</dbReference>
<dbReference type="GO" id="GO:0034386">
    <property type="term" value="F:4-aminobutyrate:2-oxoglutarate transaminase activity"/>
    <property type="evidence" value="ECO:0007669"/>
    <property type="project" value="UniProtKB-EC"/>
</dbReference>
<evidence type="ECO:0000313" key="14">
    <source>
        <dbReference type="Proteomes" id="UP001153636"/>
    </source>
</evidence>
<dbReference type="InterPro" id="IPR004631">
    <property type="entry name" value="4NH2But_aminotransferase_euk"/>
</dbReference>
<evidence type="ECO:0000256" key="5">
    <source>
        <dbReference type="ARBA" id="ARBA00022576"/>
    </source>
</evidence>
<accession>A0A9P0D638</accession>
<evidence type="ECO:0000256" key="7">
    <source>
        <dbReference type="ARBA" id="ARBA00022898"/>
    </source>
</evidence>
<organism evidence="13 14">
    <name type="scientific">Psylliodes chrysocephalus</name>
    <dbReference type="NCBI Taxonomy" id="3402493"/>
    <lineage>
        <taxon>Eukaryota</taxon>
        <taxon>Metazoa</taxon>
        <taxon>Ecdysozoa</taxon>
        <taxon>Arthropoda</taxon>
        <taxon>Hexapoda</taxon>
        <taxon>Insecta</taxon>
        <taxon>Pterygota</taxon>
        <taxon>Neoptera</taxon>
        <taxon>Endopterygota</taxon>
        <taxon>Coleoptera</taxon>
        <taxon>Polyphaga</taxon>
        <taxon>Cucujiformia</taxon>
        <taxon>Chrysomeloidea</taxon>
        <taxon>Chrysomelidae</taxon>
        <taxon>Galerucinae</taxon>
        <taxon>Alticini</taxon>
        <taxon>Psylliodes</taxon>
    </lineage>
</organism>
<dbReference type="GO" id="GO:0005739">
    <property type="term" value="C:mitochondrion"/>
    <property type="evidence" value="ECO:0007669"/>
    <property type="project" value="TreeGrafter"/>
</dbReference>
<dbReference type="PANTHER" id="PTHR43206">
    <property type="entry name" value="AMINOTRANSFERASE"/>
    <property type="match status" value="1"/>
</dbReference>
<evidence type="ECO:0000313" key="13">
    <source>
        <dbReference type="EMBL" id="CAH1112544.1"/>
    </source>
</evidence>
<proteinExistence type="inferred from homology"/>
<dbReference type="Proteomes" id="UP001153636">
    <property type="component" value="Chromosome 6"/>
</dbReference>
<dbReference type="InterPro" id="IPR015421">
    <property type="entry name" value="PyrdxlP-dep_Trfase_major"/>
</dbReference>
<dbReference type="Gene3D" id="3.90.1150.10">
    <property type="entry name" value="Aspartate Aminotransferase, domain 1"/>
    <property type="match status" value="1"/>
</dbReference>
<evidence type="ECO:0000256" key="9">
    <source>
        <dbReference type="ARBA" id="ARBA00030204"/>
    </source>
</evidence>
<evidence type="ECO:0000256" key="4">
    <source>
        <dbReference type="ARBA" id="ARBA00012912"/>
    </source>
</evidence>
<dbReference type="GO" id="GO:0009450">
    <property type="term" value="P:gamma-aminobutyric acid catabolic process"/>
    <property type="evidence" value="ECO:0007669"/>
    <property type="project" value="TreeGrafter"/>
</dbReference>
<comment type="similarity">
    <text evidence="2 12">Belongs to the class-III pyridoxal-phosphate-dependent aminotransferase family.</text>
</comment>
<evidence type="ECO:0000256" key="12">
    <source>
        <dbReference type="RuleBase" id="RU003560"/>
    </source>
</evidence>
<evidence type="ECO:0000256" key="6">
    <source>
        <dbReference type="ARBA" id="ARBA00022679"/>
    </source>
</evidence>
<dbReference type="PIRSF" id="PIRSF000521">
    <property type="entry name" value="Transaminase_4ab_Lys_Orn"/>
    <property type="match status" value="1"/>
</dbReference>
<keyword evidence="5" id="KW-0032">Aminotransferase</keyword>
<name>A0A9P0D638_9CUCU</name>
<dbReference type="Pfam" id="PF00202">
    <property type="entry name" value="Aminotran_3"/>
    <property type="match status" value="1"/>
</dbReference>
<keyword evidence="7 12" id="KW-0663">Pyridoxal phosphate</keyword>
<dbReference type="PANTHER" id="PTHR43206:SF1">
    <property type="entry name" value="4-AMINOBUTYRATE AMINOTRANSFERASE, MITOCHONDRIAL"/>
    <property type="match status" value="1"/>
</dbReference>
<dbReference type="CDD" id="cd00610">
    <property type="entry name" value="OAT_like"/>
    <property type="match status" value="1"/>
</dbReference>
<dbReference type="GO" id="GO:0047298">
    <property type="term" value="F:(S)-3-amino-2-methylpropionate transaminase activity"/>
    <property type="evidence" value="ECO:0007669"/>
    <property type="project" value="UniProtKB-EC"/>
</dbReference>
<comment type="cofactor">
    <cofactor evidence="1">
        <name>pyridoxal 5'-phosphate</name>
        <dbReference type="ChEBI" id="CHEBI:597326"/>
    </cofactor>
</comment>
<dbReference type="FunFam" id="3.40.640.10:FF:000029">
    <property type="entry name" value="4-aminobutyrate aminotransferase, mitochondrial"/>
    <property type="match status" value="1"/>
</dbReference>
<evidence type="ECO:0000256" key="1">
    <source>
        <dbReference type="ARBA" id="ARBA00001933"/>
    </source>
</evidence>
<reference evidence="13" key="1">
    <citation type="submission" date="2022-01" db="EMBL/GenBank/DDBJ databases">
        <authorList>
            <person name="King R."/>
        </authorList>
    </citation>
    <scope>NUCLEOTIDE SEQUENCE</scope>
</reference>
<evidence type="ECO:0000256" key="11">
    <source>
        <dbReference type="ARBA" id="ARBA00031787"/>
    </source>
</evidence>
<dbReference type="GO" id="GO:0030170">
    <property type="term" value="F:pyridoxal phosphate binding"/>
    <property type="evidence" value="ECO:0007669"/>
    <property type="project" value="InterPro"/>
</dbReference>
<sequence length="490" mass="54427">MWTRCVTTVAQNAIKTGSSRAASSIVSGEPKEPKIVTSEIPGPKSKKLIAELDSVTQSSSVQFFADYEKSLGNYITDVDGNVFLDIFMQISSMPIGYNHPAMLNVFKDEKRLKALVNRPALGSFPGEYWPKKLKDVLLSVSPGLPNVMTMMCGSCSNENAFKCLFMTYMKHQRGENVDFSELEKSSCMVNQPPGAPDLTLLSFHGGFHGRTMGTLSTTHSKAIHKLDVPAFDWPTASFPKYKYPLEEHFKENKAEDDKCLAQVEELIEEYNKKGRPVAGIVVEPIQSEGGDNEASPEFFQKLQRIAKKYGAGLLIDEVQTGGGPTGKMWCHEHFDLETPPDIVTFSKKMITGGFYHNIDQKPAQPYRIYNTWLGDPGKLFLLEAFLDVLKQQNLLDQVNSVGAKLKSGLHDYEKEYPSLLNSVRGRGTFLAVNASTTALRDKLVGNLKKKGILSGGSGDNAIRFRPSLTLQQNHVEIFLDRFGQVLKEVK</sequence>
<protein>
    <recommendedName>
        <fullName evidence="10">(S)-3-amino-2-methylpropionate transaminase</fullName>
        <ecNumber evidence="4">2.6.1.19</ecNumber>
        <ecNumber evidence="3">2.6.1.22</ecNumber>
    </recommendedName>
    <alternativeName>
        <fullName evidence="11">GABA aminotransferase</fullName>
    </alternativeName>
    <alternativeName>
        <fullName evidence="9">Gamma-amino-N-butyrate transaminase</fullName>
    </alternativeName>
    <alternativeName>
        <fullName evidence="8">L-AIBAT</fullName>
    </alternativeName>
</protein>
<keyword evidence="6" id="KW-0808">Transferase</keyword>
<dbReference type="AlphaFoldDB" id="A0A9P0D638"/>
<gene>
    <name evidence="13" type="ORF">PSYICH_LOCUS11877</name>
</gene>
<dbReference type="EC" id="2.6.1.22" evidence="3"/>
<evidence type="ECO:0000256" key="2">
    <source>
        <dbReference type="ARBA" id="ARBA00008954"/>
    </source>
</evidence>
<dbReference type="NCBIfam" id="TIGR00699">
    <property type="entry name" value="GABAtrns_euk"/>
    <property type="match status" value="1"/>
</dbReference>
<evidence type="ECO:0000256" key="10">
    <source>
        <dbReference type="ARBA" id="ARBA00030857"/>
    </source>
</evidence>
<dbReference type="InterPro" id="IPR015424">
    <property type="entry name" value="PyrdxlP-dep_Trfase"/>
</dbReference>
<dbReference type="InterPro" id="IPR015422">
    <property type="entry name" value="PyrdxlP-dep_Trfase_small"/>
</dbReference>
<keyword evidence="14" id="KW-1185">Reference proteome</keyword>